<dbReference type="OMA" id="ICTECDI"/>
<evidence type="ECO:0000313" key="10">
    <source>
        <dbReference type="EMBL" id="SCL90174.1"/>
    </source>
</evidence>
<evidence type="ECO:0000256" key="8">
    <source>
        <dbReference type="SAM" id="Phobius"/>
    </source>
</evidence>
<evidence type="ECO:0000313" key="17">
    <source>
        <dbReference type="Proteomes" id="UP000220214"/>
    </source>
</evidence>
<dbReference type="HAMAP" id="MF_00191">
    <property type="entry name" value="IspH"/>
    <property type="match status" value="1"/>
</dbReference>
<evidence type="ECO:0000313" key="13">
    <source>
        <dbReference type="EMBL" id="SCN21889.1"/>
    </source>
</evidence>
<evidence type="ECO:0000256" key="5">
    <source>
        <dbReference type="ARBA" id="ARBA00023014"/>
    </source>
</evidence>
<sequence length="492" mass="56493">MYGSILIFLKQINIIRSVFLNCLVIYFVYFFFFIFVKGKKVEHDAFHNPMYGMLNARSNFSIPTIIKWKNINKYGFIHKIGNYNYQKNNRINIFRRSNSYTTNYKLKFNIFNIKKNKDIYFLSINNNRNEKLNATNCDGGCNMCNSQVNKQNNWKEHHSEINDNKKNDDKILYLINPRGFCKGVSRAIETVEKCLKIFKTNIYVKHKIVHNDIVCKDLENKGAIFIEDLNEVPDGSILIYSAHGISPQIKELAKKKKLIEIDATCPLVNKVHVYVKIKAKEGYKIILIGYKNHVEVIGTYNEAPDCTHIVENVEQVNNLNFSENQKLFCVTQTTLSVDDCALILNKLKEKYPNIETIPSGSICYATTNRQRALNKICTECDITIVVGSQSSSNAKKLVYSSQIRNTDAILVNTINDLDFSVLKNVKNIALTSAASTPDELTQQFVKVLTNPPYNYKLNIFNGVEEIVPKWKLPKELINIIKQKKAEETQSSS</sequence>
<evidence type="ECO:0000313" key="18">
    <source>
        <dbReference type="Proteomes" id="UP000516480"/>
    </source>
</evidence>
<dbReference type="PANTHER" id="PTHR30426:SF0">
    <property type="entry name" value="4-HYDROXY-3-METHYLBUT-2-ENYL DIPHOSPHATE REDUCTASE"/>
    <property type="match status" value="1"/>
</dbReference>
<organism evidence="9 14">
    <name type="scientific">Plasmodium berghei</name>
    <dbReference type="NCBI Taxonomy" id="5821"/>
    <lineage>
        <taxon>Eukaryota</taxon>
        <taxon>Sar</taxon>
        <taxon>Alveolata</taxon>
        <taxon>Apicomplexa</taxon>
        <taxon>Aconoidasida</taxon>
        <taxon>Haemosporida</taxon>
        <taxon>Plasmodiidae</taxon>
        <taxon>Plasmodium</taxon>
        <taxon>Plasmodium (Vinckeia)</taxon>
    </lineage>
</organism>
<protein>
    <recommendedName>
        <fullName evidence="7">4-hydroxy-3-methylbut-2-enyl diphosphate reductase</fullName>
        <ecNumber evidence="7">1.17.7.4</ecNumber>
    </recommendedName>
</protein>
<dbReference type="AlphaFoldDB" id="A0A113QNS4"/>
<dbReference type="CDD" id="cd13944">
    <property type="entry name" value="lytB_ispH"/>
    <property type="match status" value="1"/>
</dbReference>
<evidence type="ECO:0000256" key="3">
    <source>
        <dbReference type="ARBA" id="ARBA00022723"/>
    </source>
</evidence>
<keyword evidence="4" id="KW-0408">Iron</keyword>
<dbReference type="NCBIfam" id="TIGR00216">
    <property type="entry name" value="ispH_lytB"/>
    <property type="match status" value="1"/>
</dbReference>
<dbReference type="GO" id="GO:0008168">
    <property type="term" value="F:methyltransferase activity"/>
    <property type="evidence" value="ECO:0007669"/>
    <property type="project" value="InterPro"/>
</dbReference>
<dbReference type="GO" id="GO:0003676">
    <property type="term" value="F:nucleic acid binding"/>
    <property type="evidence" value="ECO:0007669"/>
    <property type="project" value="InterPro"/>
</dbReference>
<evidence type="ECO:0000313" key="15">
    <source>
        <dbReference type="Proteomes" id="UP000219860"/>
    </source>
</evidence>
<comment type="similarity">
    <text evidence="6">Belongs to the IspH family.</text>
</comment>
<dbReference type="EMBL" id="LT160022">
    <property type="protein sequence ID" value="CXH88351.1"/>
    <property type="molecule type" value="Genomic_DNA"/>
</dbReference>
<dbReference type="Proteomes" id="UP000219860">
    <property type="component" value="Chromosome 2"/>
</dbReference>
<name>A0A113QNS4_PLABE</name>
<dbReference type="EMBL" id="LT608138">
    <property type="protein sequence ID" value="SCL90174.1"/>
    <property type="molecule type" value="Genomic_DNA"/>
</dbReference>
<dbReference type="GO" id="GO:0050992">
    <property type="term" value="P:dimethylallyl diphosphate biosynthetic process"/>
    <property type="evidence" value="ECO:0007669"/>
    <property type="project" value="InterPro"/>
</dbReference>
<keyword evidence="2" id="KW-0004">4Fe-4S</keyword>
<dbReference type="GO" id="GO:0046872">
    <property type="term" value="F:metal ion binding"/>
    <property type="evidence" value="ECO:0007669"/>
    <property type="project" value="UniProtKB-KW"/>
</dbReference>
<proteinExistence type="inferred from homology"/>
<dbReference type="Proteomes" id="UP000219974">
    <property type="component" value="Chromosome 2"/>
</dbReference>
<evidence type="ECO:0000256" key="6">
    <source>
        <dbReference type="ARBA" id="ARBA00046335"/>
    </source>
</evidence>
<keyword evidence="8" id="KW-0812">Transmembrane</keyword>
<evidence type="ECO:0000256" key="7">
    <source>
        <dbReference type="ARBA" id="ARBA00047177"/>
    </source>
</evidence>
<dbReference type="Pfam" id="PF02401">
    <property type="entry name" value="LYTB"/>
    <property type="match status" value="1"/>
</dbReference>
<dbReference type="GO" id="GO:0051539">
    <property type="term" value="F:4 iron, 4 sulfur cluster binding"/>
    <property type="evidence" value="ECO:0007669"/>
    <property type="project" value="UniProtKB-KW"/>
</dbReference>
<feature type="transmembrane region" description="Helical" evidence="8">
    <location>
        <begin position="18"/>
        <end position="36"/>
    </location>
</feature>
<dbReference type="EMBL" id="LT608250">
    <property type="protein sequence ID" value="SCM15237.1"/>
    <property type="molecule type" value="Genomic_DNA"/>
</dbReference>
<reference evidence="9 14" key="1">
    <citation type="submission" date="2016-02" db="EMBL/GenBank/DDBJ databases">
        <authorList>
            <consortium name="Pathogen Informatics"/>
        </authorList>
    </citation>
    <scope>NUCLEOTIDE SEQUENCE [LARGE SCALE GENOMIC DNA]</scope>
    <source>
        <strain evidence="9 14">K173</strain>
        <strain evidence="10 18">NK65 ny</strain>
        <strain evidence="13 17">NK65e</strain>
        <strain evidence="11 15">SP11 Antwerpcl1</strain>
        <strain evidence="12 16">SP11 RLL</strain>
    </source>
</reference>
<dbReference type="EMBL" id="LT614628">
    <property type="protein sequence ID" value="SCN21889.1"/>
    <property type="molecule type" value="Genomic_DNA"/>
</dbReference>
<dbReference type="Proteomes" id="UP000516480">
    <property type="component" value="Chromosome 2"/>
</dbReference>
<dbReference type="GO" id="GO:0032259">
    <property type="term" value="P:methylation"/>
    <property type="evidence" value="ECO:0007669"/>
    <property type="project" value="InterPro"/>
</dbReference>
<dbReference type="PROSITE" id="PS00092">
    <property type="entry name" value="N6_MTASE"/>
    <property type="match status" value="1"/>
</dbReference>
<comment type="cofactor">
    <cofactor evidence="1">
        <name>[4Fe-4S] cluster</name>
        <dbReference type="ChEBI" id="CHEBI:49883"/>
    </cofactor>
</comment>
<dbReference type="GO" id="GO:0019288">
    <property type="term" value="P:isopentenyl diphosphate biosynthetic process, methylerythritol 4-phosphate pathway"/>
    <property type="evidence" value="ECO:0007669"/>
    <property type="project" value="InterPro"/>
</dbReference>
<dbReference type="EMBL" id="LT608266">
    <property type="protein sequence ID" value="SCM17032.1"/>
    <property type="molecule type" value="Genomic_DNA"/>
</dbReference>
<dbReference type="InterPro" id="IPR003451">
    <property type="entry name" value="LytB/IspH"/>
</dbReference>
<dbReference type="InterPro" id="IPR002052">
    <property type="entry name" value="DNA_methylase_N6_adenine_CS"/>
</dbReference>
<keyword evidence="9" id="KW-0560">Oxidoreductase</keyword>
<evidence type="ECO:0000256" key="4">
    <source>
        <dbReference type="ARBA" id="ARBA00023004"/>
    </source>
</evidence>
<evidence type="ECO:0000313" key="14">
    <source>
        <dbReference type="Proteomes" id="UP000069549"/>
    </source>
</evidence>
<dbReference type="Proteomes" id="UP000220214">
    <property type="component" value="Chromosome 2"/>
</dbReference>
<gene>
    <name evidence="9" type="primary">LytB</name>
    <name evidence="9" type="ORF">PBK173_000026900</name>
    <name evidence="13" type="ORF">PBNK65E_000024700</name>
    <name evidence="10" type="ORF">PBNK65NY_000024400</name>
    <name evidence="11" type="ORF">PBSP11A_000024500</name>
    <name evidence="12" type="ORF">PBSP11RLL_000024700</name>
</gene>
<dbReference type="EC" id="1.17.7.4" evidence="7"/>
<keyword evidence="8" id="KW-1133">Transmembrane helix</keyword>
<accession>A0A113QNS4</accession>
<evidence type="ECO:0000313" key="16">
    <source>
        <dbReference type="Proteomes" id="UP000219974"/>
    </source>
</evidence>
<evidence type="ECO:0000256" key="1">
    <source>
        <dbReference type="ARBA" id="ARBA00001966"/>
    </source>
</evidence>
<evidence type="ECO:0000313" key="9">
    <source>
        <dbReference type="EMBL" id="CXH88351.1"/>
    </source>
</evidence>
<dbReference type="OrthoDB" id="1698201at2759"/>
<dbReference type="Gene3D" id="3.40.50.11270">
    <property type="match status" value="1"/>
</dbReference>
<dbReference type="Gene3D" id="3.40.1010.20">
    <property type="entry name" value="4-hydroxy-3-methylbut-2-enyl diphosphate reductase, catalytic domain"/>
    <property type="match status" value="2"/>
</dbReference>
<evidence type="ECO:0000256" key="2">
    <source>
        <dbReference type="ARBA" id="ARBA00022485"/>
    </source>
</evidence>
<dbReference type="GO" id="GO:0051745">
    <property type="term" value="F:4-hydroxy-3-methylbut-2-enyl diphosphate reductase activity"/>
    <property type="evidence" value="ECO:0007669"/>
    <property type="project" value="UniProtKB-EC"/>
</dbReference>
<evidence type="ECO:0000313" key="11">
    <source>
        <dbReference type="EMBL" id="SCM15237.1"/>
    </source>
</evidence>
<keyword evidence="3" id="KW-0479">Metal-binding</keyword>
<dbReference type="PANTHER" id="PTHR30426">
    <property type="entry name" value="4-HYDROXY-3-METHYLBUT-2-ENYL DIPHOSPHATE REDUCTASE"/>
    <property type="match status" value="1"/>
</dbReference>
<dbReference type="VEuPathDB" id="PlasmoDB:PBANKA_0208700"/>
<dbReference type="Proteomes" id="UP000069549">
    <property type="component" value="Chromosome 2"/>
</dbReference>
<keyword evidence="5" id="KW-0411">Iron-sulfur</keyword>
<evidence type="ECO:0000313" key="12">
    <source>
        <dbReference type="EMBL" id="SCM17032.1"/>
    </source>
</evidence>
<keyword evidence="8" id="KW-0472">Membrane</keyword>